<evidence type="ECO:0000256" key="1">
    <source>
        <dbReference type="SAM" id="MobiDB-lite"/>
    </source>
</evidence>
<keyword evidence="3" id="KW-1185">Reference proteome</keyword>
<gene>
    <name evidence="2" type="ORF">CVIRNUC_007781</name>
</gene>
<accession>A0AAV1IBT9</accession>
<sequence length="164" mass="18195">MLRTFRRVHRYITYELKEIVAPSPLPDPPGEKPQKIKLGDIWRALRSGTRDYLNTLKRGKGQAHPDGKAPEEPPVIEELLGAAKGGADSVRPLLQDLYRTRASAYQQAVRSFVEGYREGLAEQPRDDFLGSTAPQVADRAGDSKRPQTKASDIRGSATSRENAK</sequence>
<comment type="caution">
    <text evidence="2">The sequence shown here is derived from an EMBL/GenBank/DDBJ whole genome shotgun (WGS) entry which is preliminary data.</text>
</comment>
<organism evidence="2 3">
    <name type="scientific">Coccomyxa viridis</name>
    <dbReference type="NCBI Taxonomy" id="1274662"/>
    <lineage>
        <taxon>Eukaryota</taxon>
        <taxon>Viridiplantae</taxon>
        <taxon>Chlorophyta</taxon>
        <taxon>core chlorophytes</taxon>
        <taxon>Trebouxiophyceae</taxon>
        <taxon>Trebouxiophyceae incertae sedis</taxon>
        <taxon>Coccomyxaceae</taxon>
        <taxon>Coccomyxa</taxon>
    </lineage>
</organism>
<feature type="region of interest" description="Disordered" evidence="1">
    <location>
        <begin position="122"/>
        <end position="164"/>
    </location>
</feature>
<evidence type="ECO:0000313" key="2">
    <source>
        <dbReference type="EMBL" id="CAK0784577.1"/>
    </source>
</evidence>
<dbReference type="PANTHER" id="PTHR36064">
    <property type="entry name" value="EMBRYO DEFECTIVE 2735"/>
    <property type="match status" value="1"/>
</dbReference>
<dbReference type="Proteomes" id="UP001314263">
    <property type="component" value="Unassembled WGS sequence"/>
</dbReference>
<name>A0AAV1IBT9_9CHLO</name>
<reference evidence="2 3" key="1">
    <citation type="submission" date="2023-10" db="EMBL/GenBank/DDBJ databases">
        <authorList>
            <person name="Maclean D."/>
            <person name="Macfadyen A."/>
        </authorList>
    </citation>
    <scope>NUCLEOTIDE SEQUENCE [LARGE SCALE GENOMIC DNA]</scope>
</reference>
<evidence type="ECO:0000313" key="3">
    <source>
        <dbReference type="Proteomes" id="UP001314263"/>
    </source>
</evidence>
<proteinExistence type="predicted"/>
<protein>
    <submittedName>
        <fullName evidence="2">Uncharacterized protein</fullName>
    </submittedName>
</protein>
<dbReference type="AlphaFoldDB" id="A0AAV1IBT9"/>
<dbReference type="EMBL" id="CAUYUE010000010">
    <property type="protein sequence ID" value="CAK0784577.1"/>
    <property type="molecule type" value="Genomic_DNA"/>
</dbReference>